<dbReference type="Proteomes" id="UP001302059">
    <property type="component" value="Unassembled WGS sequence"/>
</dbReference>
<proteinExistence type="predicted"/>
<gene>
    <name evidence="2" type="ORF">QOL99_00180</name>
</gene>
<dbReference type="EMBL" id="JASNGB010000001">
    <property type="protein sequence ID" value="MDL2342565.1"/>
    <property type="molecule type" value="Genomic_DNA"/>
</dbReference>
<protein>
    <submittedName>
        <fullName evidence="2">Uncharacterized protein</fullName>
    </submittedName>
</protein>
<organism evidence="2 3">
    <name type="scientific">Deinococcus rhizophilus</name>
    <dbReference type="NCBI Taxonomy" id="3049544"/>
    <lineage>
        <taxon>Bacteria</taxon>
        <taxon>Thermotogati</taxon>
        <taxon>Deinococcota</taxon>
        <taxon>Deinococci</taxon>
        <taxon>Deinococcales</taxon>
        <taxon>Deinococcaceae</taxon>
        <taxon>Deinococcus</taxon>
    </lineage>
</organism>
<evidence type="ECO:0000256" key="1">
    <source>
        <dbReference type="SAM" id="MobiDB-lite"/>
    </source>
</evidence>
<comment type="caution">
    <text evidence="2">The sequence shown here is derived from an EMBL/GenBank/DDBJ whole genome shotgun (WGS) entry which is preliminary data.</text>
</comment>
<feature type="region of interest" description="Disordered" evidence="1">
    <location>
        <begin position="45"/>
        <end position="64"/>
    </location>
</feature>
<reference evidence="2 3" key="1">
    <citation type="submission" date="2023-05" db="EMBL/GenBank/DDBJ databases">
        <authorList>
            <person name="Gao F."/>
        </authorList>
    </citation>
    <scope>NUCLEOTIDE SEQUENCE [LARGE SCALE GENOMIC DNA]</scope>
    <source>
        <strain evidence="2 3">MIMF12</strain>
    </source>
</reference>
<accession>A0ABT7JC00</accession>
<sequence>MISADYDAQAWASALKPPSLKVVQRELATEWKDNAAHRLREKYSGGPMSRYVTSRTGRTRRSVRSRLTPTGAALSVTGPGVFSLEDGAEILPKRGTPVRGKGGRILRYIPFLRFRLYTPTDTSQPTGRWVMARRVRIRARHPVRDSGREALASLWLDLGDL</sequence>
<name>A0ABT7JC00_9DEIO</name>
<evidence type="ECO:0000313" key="3">
    <source>
        <dbReference type="Proteomes" id="UP001302059"/>
    </source>
</evidence>
<keyword evidence="3" id="KW-1185">Reference proteome</keyword>
<dbReference type="RefSeq" id="WP_285520605.1">
    <property type="nucleotide sequence ID" value="NZ_JASNGB010000001.1"/>
</dbReference>
<evidence type="ECO:0000313" key="2">
    <source>
        <dbReference type="EMBL" id="MDL2342565.1"/>
    </source>
</evidence>